<accession>A0ABW7X4Q6</accession>
<organism evidence="1 2">
    <name type="scientific">Nocardia xishanensis</name>
    <dbReference type="NCBI Taxonomy" id="238964"/>
    <lineage>
        <taxon>Bacteria</taxon>
        <taxon>Bacillati</taxon>
        <taxon>Actinomycetota</taxon>
        <taxon>Actinomycetes</taxon>
        <taxon>Mycobacteriales</taxon>
        <taxon>Nocardiaceae</taxon>
        <taxon>Nocardia</taxon>
    </lineage>
</organism>
<evidence type="ECO:0000313" key="2">
    <source>
        <dbReference type="Proteomes" id="UP001611415"/>
    </source>
</evidence>
<keyword evidence="2" id="KW-1185">Reference proteome</keyword>
<comment type="caution">
    <text evidence="1">The sequence shown here is derived from an EMBL/GenBank/DDBJ whole genome shotgun (WGS) entry which is preliminary data.</text>
</comment>
<sequence>MTGFEFDACEASAVRVAPAVVSTPLHRHAGRLQEALPPGWRVEVVDARIRPGRDDTAALRVLMPDE</sequence>
<dbReference type="EMBL" id="JBIRYO010000014">
    <property type="protein sequence ID" value="MFI2476007.1"/>
    <property type="molecule type" value="Genomic_DNA"/>
</dbReference>
<protein>
    <submittedName>
        <fullName evidence="1">Uncharacterized protein</fullName>
    </submittedName>
</protein>
<dbReference type="RefSeq" id="WP_357407063.1">
    <property type="nucleotide sequence ID" value="NZ_JBEYCD010000009.1"/>
</dbReference>
<evidence type="ECO:0000313" key="1">
    <source>
        <dbReference type="EMBL" id="MFI2476007.1"/>
    </source>
</evidence>
<dbReference type="Proteomes" id="UP001611415">
    <property type="component" value="Unassembled WGS sequence"/>
</dbReference>
<name>A0ABW7X4Q6_9NOCA</name>
<gene>
    <name evidence="1" type="ORF">ACH49W_21745</name>
</gene>
<reference evidence="1 2" key="1">
    <citation type="submission" date="2024-10" db="EMBL/GenBank/DDBJ databases">
        <title>The Natural Products Discovery Center: Release of the First 8490 Sequenced Strains for Exploring Actinobacteria Biosynthetic Diversity.</title>
        <authorList>
            <person name="Kalkreuter E."/>
            <person name="Kautsar S.A."/>
            <person name="Yang D."/>
            <person name="Bader C.D."/>
            <person name="Teijaro C.N."/>
            <person name="Fluegel L."/>
            <person name="Davis C.M."/>
            <person name="Simpson J.R."/>
            <person name="Lauterbach L."/>
            <person name="Steele A.D."/>
            <person name="Gui C."/>
            <person name="Meng S."/>
            <person name="Li G."/>
            <person name="Viehrig K."/>
            <person name="Ye F."/>
            <person name="Su P."/>
            <person name="Kiefer A.F."/>
            <person name="Nichols A."/>
            <person name="Cepeda A.J."/>
            <person name="Yan W."/>
            <person name="Fan B."/>
            <person name="Jiang Y."/>
            <person name="Adhikari A."/>
            <person name="Zheng C.-J."/>
            <person name="Schuster L."/>
            <person name="Cowan T.M."/>
            <person name="Smanski M.J."/>
            <person name="Chevrette M.G."/>
            <person name="De Carvalho L.P.S."/>
            <person name="Shen B."/>
        </authorList>
    </citation>
    <scope>NUCLEOTIDE SEQUENCE [LARGE SCALE GENOMIC DNA]</scope>
    <source>
        <strain evidence="1 2">NPDC019275</strain>
    </source>
</reference>
<proteinExistence type="predicted"/>